<feature type="transmembrane region" description="Helical" evidence="4">
    <location>
        <begin position="365"/>
        <end position="388"/>
    </location>
</feature>
<feature type="transmembrane region" description="Helical" evidence="4">
    <location>
        <begin position="115"/>
        <end position="137"/>
    </location>
</feature>
<reference evidence="5 7" key="2">
    <citation type="journal article" date="2013" name="Nature">
        <title>Insights into bilaterian evolution from three spiralian genomes.</title>
        <authorList>
            <person name="Simakov O."/>
            <person name="Marletaz F."/>
            <person name="Cho S.J."/>
            <person name="Edsinger-Gonzales E."/>
            <person name="Havlak P."/>
            <person name="Hellsten U."/>
            <person name="Kuo D.H."/>
            <person name="Larsson T."/>
            <person name="Lv J."/>
            <person name="Arendt D."/>
            <person name="Savage R."/>
            <person name="Osoegawa K."/>
            <person name="de Jong P."/>
            <person name="Grimwood J."/>
            <person name="Chapman J.A."/>
            <person name="Shapiro H."/>
            <person name="Aerts A."/>
            <person name="Otillar R.P."/>
            <person name="Terry A.Y."/>
            <person name="Boore J.L."/>
            <person name="Grigoriev I.V."/>
            <person name="Lindberg D.R."/>
            <person name="Seaver E.C."/>
            <person name="Weisblat D.A."/>
            <person name="Putnam N.H."/>
            <person name="Rokhsar D.S."/>
        </authorList>
    </citation>
    <scope>NUCLEOTIDE SEQUENCE</scope>
    <source>
        <strain evidence="5 7">I ESC-2004</strain>
    </source>
</reference>
<dbReference type="EnsemblMetazoa" id="CapteT215034">
    <property type="protein sequence ID" value="CapteP215034"/>
    <property type="gene ID" value="CapteG215034"/>
</dbReference>
<dbReference type="OrthoDB" id="9626824at2759"/>
<evidence type="ECO:0008006" key="8">
    <source>
        <dbReference type="Google" id="ProtNLM"/>
    </source>
</evidence>
<feature type="transmembrane region" description="Helical" evidence="4">
    <location>
        <begin position="82"/>
        <end position="103"/>
    </location>
</feature>
<reference evidence="7" key="1">
    <citation type="submission" date="2012-12" db="EMBL/GenBank/DDBJ databases">
        <authorList>
            <person name="Hellsten U."/>
            <person name="Grimwood J."/>
            <person name="Chapman J.A."/>
            <person name="Shapiro H."/>
            <person name="Aerts A."/>
            <person name="Otillar R.P."/>
            <person name="Terry A.Y."/>
            <person name="Boore J.L."/>
            <person name="Simakov O."/>
            <person name="Marletaz F."/>
            <person name="Cho S.-J."/>
            <person name="Edsinger-Gonzales E."/>
            <person name="Havlak P."/>
            <person name="Kuo D.-H."/>
            <person name="Larsson T."/>
            <person name="Lv J."/>
            <person name="Arendt D."/>
            <person name="Savage R."/>
            <person name="Osoegawa K."/>
            <person name="de Jong P."/>
            <person name="Lindberg D.R."/>
            <person name="Seaver E.C."/>
            <person name="Weisblat D.A."/>
            <person name="Putnam N.H."/>
            <person name="Grigoriev I.V."/>
            <person name="Rokhsar D.S."/>
        </authorList>
    </citation>
    <scope>NUCLEOTIDE SEQUENCE</scope>
    <source>
        <strain evidence="7">I ESC-2004</strain>
    </source>
</reference>
<sequence>MTILSAVLHDLSLHLSMSYTELSIANSMVSIGAIFGSVMGSLLTKRMSQHLDLVHCIVHLMTTVALLAIPFSGNVILQSVEWCMQGLAMGIGYIGLLAVNYMVVMHLWPENVGPAVLFAATANSIGHTVGSLLPMPFVSQENAGDSSPFVYVPFLILAGMFSANGVNLLVQYVVGLRCHRCYEVAMSSSNKEPSEPEQVNKLQWLIVPGMGIVDFFVRVSDSLPAYLLPSIGIESRLHMPANRSDLVIVIYNVNRTTSKLLASFLLKKRLPAQSCLQICLAMTSILALIIFLVGLNSVTSFSAIVIAMGLFTGPSATLLMVWVNEYVKVDSYALSVWQVAENVGILSSVLVGGIVFDFYGSLPALLVNLVDGVIACTTFSILQCLMAMSVRIA</sequence>
<accession>R7TEI0</accession>
<dbReference type="InterPro" id="IPR036259">
    <property type="entry name" value="MFS_trans_sf"/>
</dbReference>
<gene>
    <name evidence="5" type="ORF">CAPTEDRAFT_215034</name>
</gene>
<organism evidence="5">
    <name type="scientific">Capitella teleta</name>
    <name type="common">Polychaete worm</name>
    <dbReference type="NCBI Taxonomy" id="283909"/>
    <lineage>
        <taxon>Eukaryota</taxon>
        <taxon>Metazoa</taxon>
        <taxon>Spiralia</taxon>
        <taxon>Lophotrochozoa</taxon>
        <taxon>Annelida</taxon>
        <taxon>Polychaeta</taxon>
        <taxon>Sedentaria</taxon>
        <taxon>Scolecida</taxon>
        <taxon>Capitellidae</taxon>
        <taxon>Capitella</taxon>
    </lineage>
</organism>
<evidence type="ECO:0000313" key="6">
    <source>
        <dbReference type="EnsemblMetazoa" id="CapteP215034"/>
    </source>
</evidence>
<evidence type="ECO:0000313" key="7">
    <source>
        <dbReference type="Proteomes" id="UP000014760"/>
    </source>
</evidence>
<evidence type="ECO:0000256" key="1">
    <source>
        <dbReference type="ARBA" id="ARBA00022692"/>
    </source>
</evidence>
<feature type="transmembrane region" description="Helical" evidence="4">
    <location>
        <begin position="301"/>
        <end position="323"/>
    </location>
</feature>
<protein>
    <recommendedName>
        <fullName evidence="8">Major facilitator superfamily (MFS) profile domain-containing protein</fullName>
    </recommendedName>
</protein>
<dbReference type="EMBL" id="KB310235">
    <property type="protein sequence ID" value="ELT92173.1"/>
    <property type="molecule type" value="Genomic_DNA"/>
</dbReference>
<evidence type="ECO:0000313" key="5">
    <source>
        <dbReference type="EMBL" id="ELT92173.1"/>
    </source>
</evidence>
<feature type="transmembrane region" description="Helical" evidence="4">
    <location>
        <begin position="24"/>
        <end position="44"/>
    </location>
</feature>
<keyword evidence="2 4" id="KW-1133">Transmembrane helix</keyword>
<keyword evidence="1 4" id="KW-0812">Transmembrane</keyword>
<feature type="transmembrane region" description="Helical" evidence="4">
    <location>
        <begin position="149"/>
        <end position="170"/>
    </location>
</feature>
<feature type="transmembrane region" description="Helical" evidence="4">
    <location>
        <begin position="335"/>
        <end position="359"/>
    </location>
</feature>
<dbReference type="HOGENOM" id="CLU_048645_0_0_1"/>
<proteinExistence type="predicted"/>
<reference evidence="6" key="3">
    <citation type="submission" date="2015-06" db="UniProtKB">
        <authorList>
            <consortium name="EnsemblMetazoa"/>
        </authorList>
    </citation>
    <scope>IDENTIFICATION</scope>
</reference>
<feature type="transmembrane region" description="Helical" evidence="4">
    <location>
        <begin position="56"/>
        <end position="76"/>
    </location>
</feature>
<dbReference type="AlphaFoldDB" id="R7TEI0"/>
<feature type="transmembrane region" description="Helical" evidence="4">
    <location>
        <begin position="275"/>
        <end position="295"/>
    </location>
</feature>
<keyword evidence="7" id="KW-1185">Reference proteome</keyword>
<evidence type="ECO:0000256" key="3">
    <source>
        <dbReference type="ARBA" id="ARBA00023136"/>
    </source>
</evidence>
<evidence type="ECO:0000256" key="2">
    <source>
        <dbReference type="ARBA" id="ARBA00022989"/>
    </source>
</evidence>
<dbReference type="Gene3D" id="1.20.1250.20">
    <property type="entry name" value="MFS general substrate transporter like domains"/>
    <property type="match status" value="1"/>
</dbReference>
<dbReference type="Proteomes" id="UP000014760">
    <property type="component" value="Unassembled WGS sequence"/>
</dbReference>
<dbReference type="PANTHER" id="PTHR23121:SF9">
    <property type="entry name" value="SODIUM-DEPENDENT GLUCOSE TRANSPORTER 1"/>
    <property type="match status" value="1"/>
</dbReference>
<name>R7TEI0_CAPTE</name>
<dbReference type="EMBL" id="AMQN01002878">
    <property type="status" value="NOT_ANNOTATED_CDS"/>
    <property type="molecule type" value="Genomic_DNA"/>
</dbReference>
<dbReference type="PANTHER" id="PTHR23121">
    <property type="entry name" value="SODIUM-DEPENDENT GLUCOSE TRANSPORTER 1"/>
    <property type="match status" value="1"/>
</dbReference>
<keyword evidence="3 4" id="KW-0472">Membrane</keyword>
<evidence type="ECO:0000256" key="4">
    <source>
        <dbReference type="SAM" id="Phobius"/>
    </source>
</evidence>
<dbReference type="SUPFAM" id="SSF103473">
    <property type="entry name" value="MFS general substrate transporter"/>
    <property type="match status" value="2"/>
</dbReference>